<reference evidence="2" key="1">
    <citation type="submission" date="2021-07" db="EMBL/GenBank/DDBJ databases">
        <title>Roseobacter insulae sp. nov., isolated from a tidal flat.</title>
        <authorList>
            <person name="Park S."/>
            <person name="Yoon J.-H."/>
        </authorList>
    </citation>
    <scope>NUCLEOTIDE SEQUENCE</scope>
    <source>
        <strain evidence="2">YSTF-M11</strain>
    </source>
</reference>
<gene>
    <name evidence="2" type="ORF">KX928_19645</name>
</gene>
<feature type="region of interest" description="Disordered" evidence="1">
    <location>
        <begin position="1"/>
        <end position="31"/>
    </location>
</feature>
<sequence length="49" mass="5606">MARFYNSNRHAAAQMAQHAGQKYPTPGPRQMPREAREFLEEFGVWPTSG</sequence>
<name>A0A9X1FYC4_9RHOB</name>
<protein>
    <submittedName>
        <fullName evidence="2">Uncharacterized protein</fullName>
    </submittedName>
</protein>
<evidence type="ECO:0000313" key="3">
    <source>
        <dbReference type="Proteomes" id="UP001138661"/>
    </source>
</evidence>
<evidence type="ECO:0000313" key="2">
    <source>
        <dbReference type="EMBL" id="MBW4710004.1"/>
    </source>
</evidence>
<proteinExistence type="predicted"/>
<evidence type="ECO:0000256" key="1">
    <source>
        <dbReference type="SAM" id="MobiDB-lite"/>
    </source>
</evidence>
<dbReference type="Proteomes" id="UP001138661">
    <property type="component" value="Unassembled WGS sequence"/>
</dbReference>
<dbReference type="AlphaFoldDB" id="A0A9X1FYC4"/>
<organism evidence="2 3">
    <name type="scientific">Roseobacter insulae</name>
    <dbReference type="NCBI Taxonomy" id="2859783"/>
    <lineage>
        <taxon>Bacteria</taxon>
        <taxon>Pseudomonadati</taxon>
        <taxon>Pseudomonadota</taxon>
        <taxon>Alphaproteobacteria</taxon>
        <taxon>Rhodobacterales</taxon>
        <taxon>Roseobacteraceae</taxon>
        <taxon>Roseobacter</taxon>
    </lineage>
</organism>
<keyword evidence="3" id="KW-1185">Reference proteome</keyword>
<feature type="compositionally biased region" description="Low complexity" evidence="1">
    <location>
        <begin position="10"/>
        <end position="19"/>
    </location>
</feature>
<comment type="caution">
    <text evidence="2">The sequence shown here is derived from an EMBL/GenBank/DDBJ whole genome shotgun (WGS) entry which is preliminary data.</text>
</comment>
<dbReference type="EMBL" id="JAHXDN010000006">
    <property type="protein sequence ID" value="MBW4710004.1"/>
    <property type="molecule type" value="Genomic_DNA"/>
</dbReference>
<dbReference type="RefSeq" id="WP_219506122.1">
    <property type="nucleotide sequence ID" value="NZ_JAHXDN010000006.1"/>
</dbReference>
<accession>A0A9X1FYC4</accession>